<dbReference type="InterPro" id="IPR000917">
    <property type="entry name" value="Sulfatase_N"/>
</dbReference>
<evidence type="ECO:0000313" key="4">
    <source>
        <dbReference type="EMBL" id="MDQ8192899.1"/>
    </source>
</evidence>
<gene>
    <name evidence="4" type="ORF">QEH59_00580</name>
</gene>
<accession>A0ABU1AE49</accession>
<dbReference type="Gene3D" id="3.40.720.10">
    <property type="entry name" value="Alkaline Phosphatase, subunit A"/>
    <property type="match status" value="1"/>
</dbReference>
<feature type="domain" description="Sulfatase N-terminal" evidence="3">
    <location>
        <begin position="29"/>
        <end position="304"/>
    </location>
</feature>
<dbReference type="PANTHER" id="PTHR42693">
    <property type="entry name" value="ARYLSULFATASE FAMILY MEMBER"/>
    <property type="match status" value="1"/>
</dbReference>
<evidence type="ECO:0000259" key="3">
    <source>
        <dbReference type="Pfam" id="PF00884"/>
    </source>
</evidence>
<dbReference type="InterPro" id="IPR017850">
    <property type="entry name" value="Alkaline_phosphatase_core_sf"/>
</dbReference>
<reference evidence="4 5" key="1">
    <citation type="submission" date="2023-04" db="EMBL/GenBank/DDBJ databases">
        <title>A novel bacteria isolated from coastal sediment.</title>
        <authorList>
            <person name="Liu X.-J."/>
            <person name="Du Z.-J."/>
        </authorList>
    </citation>
    <scope>NUCLEOTIDE SEQUENCE [LARGE SCALE GENOMIC DNA]</scope>
    <source>
        <strain evidence="4 5">SDUM461004</strain>
    </source>
</reference>
<protein>
    <submittedName>
        <fullName evidence="4">Sulfatase</fullName>
    </submittedName>
</protein>
<dbReference type="RefSeq" id="WP_308983408.1">
    <property type="nucleotide sequence ID" value="NZ_JARXIC010000001.1"/>
</dbReference>
<dbReference type="Proteomes" id="UP001243717">
    <property type="component" value="Unassembled WGS sequence"/>
</dbReference>
<keyword evidence="2" id="KW-0378">Hydrolase</keyword>
<dbReference type="EMBL" id="JARXIC010000001">
    <property type="protein sequence ID" value="MDQ8192899.1"/>
    <property type="molecule type" value="Genomic_DNA"/>
</dbReference>
<dbReference type="PANTHER" id="PTHR42693:SF53">
    <property type="entry name" value="ENDO-4-O-SULFATASE"/>
    <property type="match status" value="1"/>
</dbReference>
<dbReference type="InterPro" id="IPR050738">
    <property type="entry name" value="Sulfatase"/>
</dbReference>
<name>A0ABU1AE49_9BACT</name>
<organism evidence="4 5">
    <name type="scientific">Thalassobacterium sedimentorum</name>
    <dbReference type="NCBI Taxonomy" id="3041258"/>
    <lineage>
        <taxon>Bacteria</taxon>
        <taxon>Pseudomonadati</taxon>
        <taxon>Verrucomicrobiota</taxon>
        <taxon>Opitutia</taxon>
        <taxon>Puniceicoccales</taxon>
        <taxon>Coraliomargaritaceae</taxon>
        <taxon>Thalassobacterium</taxon>
    </lineage>
</organism>
<evidence type="ECO:0000256" key="2">
    <source>
        <dbReference type="ARBA" id="ARBA00022801"/>
    </source>
</evidence>
<evidence type="ECO:0000313" key="5">
    <source>
        <dbReference type="Proteomes" id="UP001243717"/>
    </source>
</evidence>
<sequence>MNGKQYLLTWAFALFVIVFNLEIKAAAPPNFIFFITDDISVADLEAYGGPIPTPNLNKMVASGVRFENAYVTASSCSPSRSSIITSRYPHNSGSPELHTPLPQNQWKFPGRLRRNGYYSALSGKNHMTWNGVIDDNSRLADAFDDIWKGGRPSGSANWVQQLRKRPKDKPFFYWLASHDAHREWQFTEEASRFSAEAILVPPYHYDGPETREDLAGYYHEVARTDYYLGLIFEELERQGLADNTYVIYTSDNGRPFPRDKTRLYDSGSKVPLVISGPGVPQGKSLEALVSLIDIGPTILELADIPIPEVFQGVSLVPLLLGRKAAVRDYIFVEHNWHTYPANERMVRLGDWVYIRNYNYLDQNMCAESGRAIPAGKELWDAEAAGILQPEQRDIFLKPRPYEEFYNVRMDPNQFENFVNSGRYAEMLNHLRKALDVWTQDTGDTIPENPTVKIGNVNMSERGEFPGAARNATEIQLPGPILRSDVE</sequence>
<evidence type="ECO:0000256" key="1">
    <source>
        <dbReference type="ARBA" id="ARBA00008779"/>
    </source>
</evidence>
<dbReference type="CDD" id="cd16027">
    <property type="entry name" value="SGSH"/>
    <property type="match status" value="1"/>
</dbReference>
<dbReference type="SUPFAM" id="SSF53649">
    <property type="entry name" value="Alkaline phosphatase-like"/>
    <property type="match status" value="1"/>
</dbReference>
<comment type="caution">
    <text evidence="4">The sequence shown here is derived from an EMBL/GenBank/DDBJ whole genome shotgun (WGS) entry which is preliminary data.</text>
</comment>
<comment type="similarity">
    <text evidence="1">Belongs to the sulfatase family.</text>
</comment>
<dbReference type="Pfam" id="PF00884">
    <property type="entry name" value="Sulfatase"/>
    <property type="match status" value="1"/>
</dbReference>
<keyword evidence="5" id="KW-1185">Reference proteome</keyword>
<proteinExistence type="inferred from homology"/>